<dbReference type="EMBL" id="CP002191">
    <property type="protein sequence ID" value="AFD25891.1"/>
    <property type="molecule type" value="Genomic_DNA"/>
</dbReference>
<dbReference type="PATRIC" id="fig|745776.4.peg.2017"/>
<gene>
    <name evidence="2" type="ordered locus">DGo_CA1964</name>
</gene>
<dbReference type="AlphaFoldDB" id="H8GXN9"/>
<proteinExistence type="predicted"/>
<sequence length="67" mass="8120">MPRRNRGRAAKVRRHLERREPPRLPPVPRVFPQVTEPFYLYELGLKHEPFMRTPPRGELPPIIRTRR</sequence>
<evidence type="ECO:0000313" key="3">
    <source>
        <dbReference type="Proteomes" id="UP000007575"/>
    </source>
</evidence>
<dbReference type="RefSeq" id="WP_014685374.1">
    <property type="nucleotide sequence ID" value="NC_017790.1"/>
</dbReference>
<dbReference type="KEGG" id="dgo:DGo_CA1964"/>
<evidence type="ECO:0000313" key="2">
    <source>
        <dbReference type="EMBL" id="AFD25891.1"/>
    </source>
</evidence>
<name>H8GXN9_DEIGI</name>
<dbReference type="HOGENOM" id="CLU_2805333_0_0_0"/>
<organism evidence="2 3">
    <name type="scientific">Deinococcus gobiensis (strain DSM 21396 / JCM 16679 / CGMCC 1.7299 / I-0)</name>
    <dbReference type="NCBI Taxonomy" id="745776"/>
    <lineage>
        <taxon>Bacteria</taxon>
        <taxon>Thermotogati</taxon>
        <taxon>Deinococcota</taxon>
        <taxon>Deinococci</taxon>
        <taxon>Deinococcales</taxon>
        <taxon>Deinococcaceae</taxon>
        <taxon>Deinococcus</taxon>
    </lineage>
</organism>
<feature type="compositionally biased region" description="Basic residues" evidence="1">
    <location>
        <begin position="1"/>
        <end position="16"/>
    </location>
</feature>
<reference evidence="2 3" key="1">
    <citation type="journal article" date="2012" name="PLoS ONE">
        <title>Genome sequence and transcriptome analysis of the radioresistant bacterium Deinococcus gobiensis: insights into the extreme environmental adaptations.</title>
        <authorList>
            <person name="Yuan M."/>
            <person name="Chen M."/>
            <person name="Zhang W."/>
            <person name="Lu W."/>
            <person name="Wang J."/>
            <person name="Yang M."/>
            <person name="Zhao P."/>
            <person name="Tang R."/>
            <person name="Li X."/>
            <person name="Hao Y."/>
            <person name="Zhou Z."/>
            <person name="Zhan Y."/>
            <person name="Yu H."/>
            <person name="Teng C."/>
            <person name="Yan Y."/>
            <person name="Ping S."/>
            <person name="Wang Y."/>
            <person name="Lin M."/>
        </authorList>
    </citation>
    <scope>NUCLEOTIDE SEQUENCE [LARGE SCALE GENOMIC DNA]</scope>
    <source>
        <strain evidence="2 3">I-0</strain>
    </source>
</reference>
<dbReference type="Proteomes" id="UP000007575">
    <property type="component" value="Chromosome"/>
</dbReference>
<accession>H8GXN9</accession>
<dbReference type="OrthoDB" id="74317at2"/>
<feature type="region of interest" description="Disordered" evidence="1">
    <location>
        <begin position="1"/>
        <end position="28"/>
    </location>
</feature>
<keyword evidence="3" id="KW-1185">Reference proteome</keyword>
<dbReference type="STRING" id="745776.DGo_CA1964"/>
<evidence type="ECO:0000256" key="1">
    <source>
        <dbReference type="SAM" id="MobiDB-lite"/>
    </source>
</evidence>
<protein>
    <submittedName>
        <fullName evidence="2">Uncharacterized protein</fullName>
    </submittedName>
</protein>